<sequence length="486" mass="48491">MEDSTARGRSGGIVGVLAVAGIVASLMQTLVVPLIGELPRLLGTSASNAAWVVTATLLASAVAMPVTGKLGDLYGKRRMLLILMIPLIAGSVVCAVSGSVVPMIVGRGLQGVGMGMIPLGISALRDLLPPERLGSAIALMSSSMGIGGAFGLPLSAAVIENTSWRALFWGSAALSLLVAVTIWFLVPDVPARGGGRIDLVGAVGLGAGLVCFLLGVSKGGDWGWASGTTVGLLAAAAVLFALWGAWELRTREPLVDLRVTARRPVLLTNLASIMIGFAMYAQALIGPQLLQIPEAAGYGLGQSMLAAGLWMAPAGLMMMLISPLGARLSAARGPKVTLCTGALIIAAGYGGSVAMMGSPWGVVAFTCIISIGVGFAYGAMPALIMGAVPHSETASANSFNTLMRSIGTSVAAAVVGVVLAEMTVTLGGHALPSENGFRAGLLIGCGAALVAALVALTIPGRPAPGGAGERAAGGAVPAGTGPASKS</sequence>
<reference evidence="10" key="1">
    <citation type="journal article" date="2019" name="Int. J. Syst. Evol. Microbiol.">
        <title>The Global Catalogue of Microorganisms (GCM) 10K type strain sequencing project: providing services to taxonomists for standard genome sequencing and annotation.</title>
        <authorList>
            <consortium name="The Broad Institute Genomics Platform"/>
            <consortium name="The Broad Institute Genome Sequencing Center for Infectious Disease"/>
            <person name="Wu L."/>
            <person name="Ma J."/>
        </authorList>
    </citation>
    <scope>NUCLEOTIDE SEQUENCE [LARGE SCALE GENOMIC DNA]</scope>
    <source>
        <strain evidence="10">JCM 31202</strain>
    </source>
</reference>
<feature type="transmembrane region" description="Helical" evidence="7">
    <location>
        <begin position="104"/>
        <end position="124"/>
    </location>
</feature>
<keyword evidence="10" id="KW-1185">Reference proteome</keyword>
<feature type="transmembrane region" description="Helical" evidence="7">
    <location>
        <begin position="266"/>
        <end position="285"/>
    </location>
</feature>
<feature type="transmembrane region" description="Helical" evidence="7">
    <location>
        <begin position="197"/>
        <end position="216"/>
    </location>
</feature>
<dbReference type="PROSITE" id="PS50850">
    <property type="entry name" value="MFS"/>
    <property type="match status" value="1"/>
</dbReference>
<feature type="compositionally biased region" description="Low complexity" evidence="6">
    <location>
        <begin position="469"/>
        <end position="486"/>
    </location>
</feature>
<proteinExistence type="predicted"/>
<feature type="transmembrane region" description="Helical" evidence="7">
    <location>
        <begin position="79"/>
        <end position="98"/>
    </location>
</feature>
<evidence type="ECO:0000313" key="9">
    <source>
        <dbReference type="EMBL" id="MFD0901943.1"/>
    </source>
</evidence>
<feature type="transmembrane region" description="Helical" evidence="7">
    <location>
        <begin position="437"/>
        <end position="458"/>
    </location>
</feature>
<feature type="transmembrane region" description="Helical" evidence="7">
    <location>
        <begin position="48"/>
        <end position="67"/>
    </location>
</feature>
<feature type="transmembrane region" description="Helical" evidence="7">
    <location>
        <begin position="12"/>
        <end position="36"/>
    </location>
</feature>
<organism evidence="9 10">
    <name type="scientific">Actinomadura sediminis</name>
    <dbReference type="NCBI Taxonomy" id="1038904"/>
    <lineage>
        <taxon>Bacteria</taxon>
        <taxon>Bacillati</taxon>
        <taxon>Actinomycetota</taxon>
        <taxon>Actinomycetes</taxon>
        <taxon>Streptosporangiales</taxon>
        <taxon>Thermomonosporaceae</taxon>
        <taxon>Actinomadura</taxon>
    </lineage>
</organism>
<keyword evidence="2" id="KW-0813">Transport</keyword>
<comment type="subcellular location">
    <subcellularLocation>
        <location evidence="1">Cell membrane</location>
        <topology evidence="1">Multi-pass membrane protein</topology>
    </subcellularLocation>
</comment>
<feature type="domain" description="Major facilitator superfamily (MFS) profile" evidence="8">
    <location>
        <begin position="13"/>
        <end position="463"/>
    </location>
</feature>
<dbReference type="EMBL" id="JBHTJA010000028">
    <property type="protein sequence ID" value="MFD0901943.1"/>
    <property type="molecule type" value="Genomic_DNA"/>
</dbReference>
<dbReference type="InterPro" id="IPR011701">
    <property type="entry name" value="MFS"/>
</dbReference>
<protein>
    <submittedName>
        <fullName evidence="9">MFS transporter</fullName>
    </submittedName>
</protein>
<dbReference type="Proteomes" id="UP001596972">
    <property type="component" value="Unassembled WGS sequence"/>
</dbReference>
<feature type="transmembrane region" description="Helical" evidence="7">
    <location>
        <begin position="409"/>
        <end position="431"/>
    </location>
</feature>
<evidence type="ECO:0000256" key="5">
    <source>
        <dbReference type="ARBA" id="ARBA00023136"/>
    </source>
</evidence>
<evidence type="ECO:0000259" key="8">
    <source>
        <dbReference type="PROSITE" id="PS50850"/>
    </source>
</evidence>
<name>A0ABW3ENM5_9ACTN</name>
<dbReference type="Gene3D" id="1.20.1250.20">
    <property type="entry name" value="MFS general substrate transporter like domains"/>
    <property type="match status" value="2"/>
</dbReference>
<evidence type="ECO:0000256" key="1">
    <source>
        <dbReference type="ARBA" id="ARBA00004651"/>
    </source>
</evidence>
<gene>
    <name evidence="9" type="ORF">ACFQ11_16200</name>
</gene>
<evidence type="ECO:0000256" key="7">
    <source>
        <dbReference type="SAM" id="Phobius"/>
    </source>
</evidence>
<dbReference type="CDD" id="cd17504">
    <property type="entry name" value="MFS_MMR_MDR_like"/>
    <property type="match status" value="1"/>
</dbReference>
<keyword evidence="5 7" id="KW-0472">Membrane</keyword>
<feature type="transmembrane region" description="Helical" evidence="7">
    <location>
        <begin position="166"/>
        <end position="185"/>
    </location>
</feature>
<dbReference type="RefSeq" id="WP_378299233.1">
    <property type="nucleotide sequence ID" value="NZ_JBHTJA010000028.1"/>
</dbReference>
<feature type="transmembrane region" description="Helical" evidence="7">
    <location>
        <begin position="136"/>
        <end position="154"/>
    </location>
</feature>
<evidence type="ECO:0000256" key="6">
    <source>
        <dbReference type="SAM" id="MobiDB-lite"/>
    </source>
</evidence>
<feature type="transmembrane region" description="Helical" evidence="7">
    <location>
        <begin position="222"/>
        <end position="246"/>
    </location>
</feature>
<evidence type="ECO:0000256" key="2">
    <source>
        <dbReference type="ARBA" id="ARBA00022448"/>
    </source>
</evidence>
<dbReference type="Pfam" id="PF07690">
    <property type="entry name" value="MFS_1"/>
    <property type="match status" value="1"/>
</dbReference>
<dbReference type="SUPFAM" id="SSF103473">
    <property type="entry name" value="MFS general substrate transporter"/>
    <property type="match status" value="1"/>
</dbReference>
<feature type="transmembrane region" description="Helical" evidence="7">
    <location>
        <begin position="336"/>
        <end position="356"/>
    </location>
</feature>
<dbReference type="InterPro" id="IPR036259">
    <property type="entry name" value="MFS_trans_sf"/>
</dbReference>
<feature type="region of interest" description="Disordered" evidence="6">
    <location>
        <begin position="465"/>
        <end position="486"/>
    </location>
</feature>
<keyword evidence="4 7" id="KW-1133">Transmembrane helix</keyword>
<evidence type="ECO:0000256" key="3">
    <source>
        <dbReference type="ARBA" id="ARBA00022692"/>
    </source>
</evidence>
<feature type="transmembrane region" description="Helical" evidence="7">
    <location>
        <begin position="362"/>
        <end position="388"/>
    </location>
</feature>
<evidence type="ECO:0000256" key="4">
    <source>
        <dbReference type="ARBA" id="ARBA00022989"/>
    </source>
</evidence>
<keyword evidence="3 7" id="KW-0812">Transmembrane</keyword>
<dbReference type="PANTHER" id="PTHR42718:SF9">
    <property type="entry name" value="MAJOR FACILITATOR SUPERFAMILY MULTIDRUG TRANSPORTER MFSC"/>
    <property type="match status" value="1"/>
</dbReference>
<accession>A0ABW3ENM5</accession>
<dbReference type="InterPro" id="IPR020846">
    <property type="entry name" value="MFS_dom"/>
</dbReference>
<evidence type="ECO:0000313" key="10">
    <source>
        <dbReference type="Proteomes" id="UP001596972"/>
    </source>
</evidence>
<dbReference type="PANTHER" id="PTHR42718">
    <property type="entry name" value="MAJOR FACILITATOR SUPERFAMILY MULTIDRUG TRANSPORTER MFSC"/>
    <property type="match status" value="1"/>
</dbReference>
<comment type="caution">
    <text evidence="9">The sequence shown here is derived from an EMBL/GenBank/DDBJ whole genome shotgun (WGS) entry which is preliminary data.</text>
</comment>
<feature type="transmembrane region" description="Helical" evidence="7">
    <location>
        <begin position="305"/>
        <end position="324"/>
    </location>
</feature>